<keyword evidence="10" id="KW-1185">Reference proteome</keyword>
<evidence type="ECO:0000256" key="2">
    <source>
        <dbReference type="ARBA" id="ARBA00022729"/>
    </source>
</evidence>
<keyword evidence="3" id="KW-0472">Membrane</keyword>
<dbReference type="Gene3D" id="3.40.190.10">
    <property type="entry name" value="Periplasmic binding protein-like II"/>
    <property type="match status" value="2"/>
</dbReference>
<evidence type="ECO:0000313" key="10">
    <source>
        <dbReference type="Proteomes" id="UP000627538"/>
    </source>
</evidence>
<dbReference type="Pfam" id="PF03180">
    <property type="entry name" value="Lipoprotein_9"/>
    <property type="match status" value="1"/>
</dbReference>
<evidence type="ECO:0000256" key="3">
    <source>
        <dbReference type="ARBA" id="ARBA00023136"/>
    </source>
</evidence>
<dbReference type="RefSeq" id="WP_191071519.1">
    <property type="nucleotide sequence ID" value="NZ_CP060506.1"/>
</dbReference>
<evidence type="ECO:0000256" key="8">
    <source>
        <dbReference type="SAM" id="SignalP"/>
    </source>
</evidence>
<protein>
    <recommendedName>
        <fullName evidence="6">Lipoprotein</fullName>
    </recommendedName>
</protein>
<comment type="similarity">
    <text evidence="6">Belongs to the nlpA lipoprotein family.</text>
</comment>
<evidence type="ECO:0000256" key="7">
    <source>
        <dbReference type="PIRSR" id="PIRSR002854-1"/>
    </source>
</evidence>
<dbReference type="InterPro" id="IPR004872">
    <property type="entry name" value="Lipoprotein_NlpA"/>
</dbReference>
<evidence type="ECO:0000313" key="9">
    <source>
        <dbReference type="EMBL" id="MBD3689474.1"/>
    </source>
</evidence>
<proteinExistence type="inferred from homology"/>
<evidence type="ECO:0000256" key="6">
    <source>
        <dbReference type="PIRNR" id="PIRNR002854"/>
    </source>
</evidence>
<dbReference type="AlphaFoldDB" id="A0A8I0G972"/>
<sequence>MSIRNRLFAAAAVVSVSALALAGCSSDSADSSSQGASGDTVTLKVGASPTPHGKILTYVKDNLAKKEGLNLEIVEFQDYVQPNASLKSGDIDANFFQTVPYLEEQSKKQGFDFDHGEGIHLEPLGIYSSKLTDIKDVKDAATVGIINDPTNQARALNLLSHVGLLKLPENADLNVAEVAASREYNPKNLVFLQVEGPQLIRSLDDVDIAVINGNFAQSGGKSPKDAIALESTENNPSVNVLVWNAKSDKLEAIKKLDALLHSDEVRAYIEKTWPDKSVLPAF</sequence>
<comment type="subcellular location">
    <subcellularLocation>
        <location evidence="1">Membrane</location>
        <topology evidence="1">Lipid-anchor</topology>
    </subcellularLocation>
</comment>
<feature type="lipid moiety-binding region" description="S-diacylglycerol cysteine" evidence="7">
    <location>
        <position position="24"/>
    </location>
</feature>
<dbReference type="PANTHER" id="PTHR30429">
    <property type="entry name" value="D-METHIONINE-BINDING LIPOPROTEIN METQ"/>
    <property type="match status" value="1"/>
</dbReference>
<gene>
    <name evidence="9" type="ORF">H8R10_04415</name>
</gene>
<dbReference type="PIRSF" id="PIRSF002854">
    <property type="entry name" value="MetQ"/>
    <property type="match status" value="1"/>
</dbReference>
<name>A0A8I0G972_9ACTO</name>
<organism evidence="9 10">
    <name type="scientific">Nanchangia anserum</name>
    <dbReference type="NCBI Taxonomy" id="2692125"/>
    <lineage>
        <taxon>Bacteria</taxon>
        <taxon>Bacillati</taxon>
        <taxon>Actinomycetota</taxon>
        <taxon>Actinomycetes</taxon>
        <taxon>Actinomycetales</taxon>
        <taxon>Actinomycetaceae</taxon>
        <taxon>Nanchangia</taxon>
    </lineage>
</organism>
<reference evidence="9 10" key="1">
    <citation type="submission" date="2020-08" db="EMBL/GenBank/DDBJ databases">
        <title>Winkia gen. nov., sp. nov., isolated from faeces of the Anser albifrons in China.</title>
        <authorList>
            <person name="Liu Q."/>
        </authorList>
    </citation>
    <scope>NUCLEOTIDE SEQUENCE [LARGE SCALE GENOMIC DNA]</scope>
    <source>
        <strain evidence="9 10">C62</strain>
    </source>
</reference>
<keyword evidence="4" id="KW-0564">Palmitate</keyword>
<feature type="signal peptide" evidence="8">
    <location>
        <begin position="1"/>
        <end position="22"/>
    </location>
</feature>
<comment type="caution">
    <text evidence="9">The sequence shown here is derived from an EMBL/GenBank/DDBJ whole genome shotgun (WGS) entry which is preliminary data.</text>
</comment>
<dbReference type="PROSITE" id="PS51257">
    <property type="entry name" value="PROKAR_LIPOPROTEIN"/>
    <property type="match status" value="1"/>
</dbReference>
<keyword evidence="5 6" id="KW-0449">Lipoprotein</keyword>
<dbReference type="EMBL" id="JACRUO010000001">
    <property type="protein sequence ID" value="MBD3689474.1"/>
    <property type="molecule type" value="Genomic_DNA"/>
</dbReference>
<evidence type="ECO:0000256" key="5">
    <source>
        <dbReference type="ARBA" id="ARBA00023288"/>
    </source>
</evidence>
<evidence type="ECO:0000256" key="1">
    <source>
        <dbReference type="ARBA" id="ARBA00004635"/>
    </source>
</evidence>
<dbReference type="SUPFAM" id="SSF53850">
    <property type="entry name" value="Periplasmic binding protein-like II"/>
    <property type="match status" value="1"/>
</dbReference>
<dbReference type="PANTHER" id="PTHR30429:SF0">
    <property type="entry name" value="METHIONINE-BINDING LIPOPROTEIN METQ"/>
    <property type="match status" value="1"/>
</dbReference>
<feature type="chain" id="PRO_5039259266" description="Lipoprotein" evidence="8">
    <location>
        <begin position="23"/>
        <end position="282"/>
    </location>
</feature>
<accession>A0A8I0G972</accession>
<evidence type="ECO:0000256" key="4">
    <source>
        <dbReference type="ARBA" id="ARBA00023139"/>
    </source>
</evidence>
<dbReference type="GO" id="GO:0016020">
    <property type="term" value="C:membrane"/>
    <property type="evidence" value="ECO:0007669"/>
    <property type="project" value="UniProtKB-SubCell"/>
</dbReference>
<keyword evidence="2 8" id="KW-0732">Signal</keyword>
<dbReference type="Proteomes" id="UP000627538">
    <property type="component" value="Unassembled WGS sequence"/>
</dbReference>